<dbReference type="Gene3D" id="3.40.50.300">
    <property type="entry name" value="P-loop containing nucleotide triphosphate hydrolases"/>
    <property type="match status" value="2"/>
</dbReference>
<dbReference type="CDD" id="cd17920">
    <property type="entry name" value="DEXHc_RecQ"/>
    <property type="match status" value="1"/>
</dbReference>
<evidence type="ECO:0000313" key="12">
    <source>
        <dbReference type="Proteomes" id="UP001301958"/>
    </source>
</evidence>
<gene>
    <name evidence="11" type="ORF">QBC38DRAFT_516180</name>
</gene>
<dbReference type="GO" id="GO:0005694">
    <property type="term" value="C:chromosome"/>
    <property type="evidence" value="ECO:0007669"/>
    <property type="project" value="TreeGrafter"/>
</dbReference>
<dbReference type="InterPro" id="IPR014001">
    <property type="entry name" value="Helicase_ATP-bd"/>
</dbReference>
<dbReference type="GO" id="GO:0000724">
    <property type="term" value="P:double-strand break repair via homologous recombination"/>
    <property type="evidence" value="ECO:0007669"/>
    <property type="project" value="TreeGrafter"/>
</dbReference>
<dbReference type="GO" id="GO:0043138">
    <property type="term" value="F:3'-5' DNA helicase activity"/>
    <property type="evidence" value="ECO:0007669"/>
    <property type="project" value="UniProtKB-EC"/>
</dbReference>
<protein>
    <recommendedName>
        <fullName evidence="7">DNA 3'-5' helicase</fullName>
        <ecNumber evidence="7">5.6.2.4</ecNumber>
    </recommendedName>
</protein>
<comment type="caution">
    <text evidence="11">The sequence shown here is derived from an EMBL/GenBank/DDBJ whole genome shotgun (WGS) entry which is preliminary data.</text>
</comment>
<evidence type="ECO:0000256" key="6">
    <source>
        <dbReference type="ARBA" id="ARBA00034617"/>
    </source>
</evidence>
<keyword evidence="3 11" id="KW-0378">Hydrolase</keyword>
<dbReference type="Pfam" id="PF00270">
    <property type="entry name" value="DEAD"/>
    <property type="match status" value="1"/>
</dbReference>
<evidence type="ECO:0000259" key="10">
    <source>
        <dbReference type="PROSITE" id="PS51194"/>
    </source>
</evidence>
<sequence length="801" mass="90246">MTFAQHFGRLRPLKLSTRSHILSNSHPFNATAQINYLSKRFRTCPSSPPSTRPFSQTSSSSKWGLFSNNDIPDDADEVILEQNEDGTWLISGPSDDHRTKTSSSDSKKKSHLAIAEELLQENFGHSSFRHEQAAAIETVLRGDNALVMFPTGAGKSLCYQIPAIAFPRLDEQDGSRTAQEAGITIVVSPLNSLIKDQIDSLKRRGIPAENIDSTKSSQEIRQVYASMAKSQLRLVYCGPERLVSPEFVDTLRQVPGGIRLLAVDEAHCVYEAIARFADEIEAERVICLTATATPRIAEDICNKFKINRGNIFRTSPYRPNLELRAQCIIRPLSDPDIENLETNKLHPEGTRKVTEHMSKLEALNKFLTMHPGPTIIYVATRSTAEHLASELESMDFDVKPYHAGLDNIFKQYVQDQFMASKLKIVCATVSLGMGLDKPNIRNVVHWQLAGTVEEYIQQIGRAGRDGKKSQCMFFLSSNSFYYREMFSRWNTPSLQSIKNLIVDIFSKAHRVKIGGMYKTSLFRQSTKFDIRLTAMSIIYTKLELEYGFLRATTNIYTSMKFKFTPCLGYSMVLKGNSNPVAKAILIGSTQEHNVLNINVAAVAEIHNVDAWDIIEHLVHLHEYGWIRLYSRNVVERYVILKKIPGPEDDAFINKIANEIYESFLEQEKIALTENRQVIDLITGDGCYSLALAKHLGSHLPDGKTKCGHCNYCLTGIPVEEPPRKLKETTPESIKEVLEATEIRDDPRFLARVAFGLVTPRIAAEYLAKHRVFGSMKDHNFEALLEEFTKVCETAGENENKQ</sequence>
<dbReference type="Proteomes" id="UP001301958">
    <property type="component" value="Unassembled WGS sequence"/>
</dbReference>
<comment type="similarity">
    <text evidence="1">Belongs to the helicase family. RecQ subfamily.</text>
</comment>
<keyword evidence="4" id="KW-0347">Helicase</keyword>
<dbReference type="GO" id="GO:0016787">
    <property type="term" value="F:hydrolase activity"/>
    <property type="evidence" value="ECO:0007669"/>
    <property type="project" value="UniProtKB-KW"/>
</dbReference>
<proteinExistence type="inferred from homology"/>
<dbReference type="InterPro" id="IPR011545">
    <property type="entry name" value="DEAD/DEAH_box_helicase_dom"/>
</dbReference>
<reference evidence="11" key="2">
    <citation type="submission" date="2023-05" db="EMBL/GenBank/DDBJ databases">
        <authorList>
            <consortium name="Lawrence Berkeley National Laboratory"/>
            <person name="Steindorff A."/>
            <person name="Hensen N."/>
            <person name="Bonometti L."/>
            <person name="Westerberg I."/>
            <person name="Brannstrom I.O."/>
            <person name="Guillou S."/>
            <person name="Cros-Aarteil S."/>
            <person name="Calhoun S."/>
            <person name="Haridas S."/>
            <person name="Kuo A."/>
            <person name="Mondo S."/>
            <person name="Pangilinan J."/>
            <person name="Riley R."/>
            <person name="Labutti K."/>
            <person name="Andreopoulos B."/>
            <person name="Lipzen A."/>
            <person name="Chen C."/>
            <person name="Yanf M."/>
            <person name="Daum C."/>
            <person name="Ng V."/>
            <person name="Clum A."/>
            <person name="Ohm R."/>
            <person name="Martin F."/>
            <person name="Silar P."/>
            <person name="Natvig D."/>
            <person name="Lalanne C."/>
            <person name="Gautier V."/>
            <person name="Ament-Velasquez S.L."/>
            <person name="Kruys A."/>
            <person name="Hutchinson M.I."/>
            <person name="Powell A.J."/>
            <person name="Barry K."/>
            <person name="Miller A.N."/>
            <person name="Grigoriev I.V."/>
            <person name="Debuchy R."/>
            <person name="Gladieux P."/>
            <person name="Thoren M.H."/>
            <person name="Johannesson H."/>
        </authorList>
    </citation>
    <scope>NUCLEOTIDE SEQUENCE</scope>
    <source>
        <strain evidence="11">CBS 990.96</strain>
    </source>
</reference>
<evidence type="ECO:0000313" key="11">
    <source>
        <dbReference type="EMBL" id="KAK4223787.1"/>
    </source>
</evidence>
<evidence type="ECO:0000256" key="4">
    <source>
        <dbReference type="ARBA" id="ARBA00022806"/>
    </source>
</evidence>
<accession>A0AAN7GPH1</accession>
<dbReference type="EC" id="5.6.2.4" evidence="7"/>
<dbReference type="GO" id="GO:0005634">
    <property type="term" value="C:nucleus"/>
    <property type="evidence" value="ECO:0007669"/>
    <property type="project" value="TreeGrafter"/>
</dbReference>
<dbReference type="NCBIfam" id="TIGR00614">
    <property type="entry name" value="recQ_fam"/>
    <property type="match status" value="1"/>
</dbReference>
<dbReference type="AlphaFoldDB" id="A0AAN7GPH1"/>
<feature type="region of interest" description="Disordered" evidence="8">
    <location>
        <begin position="86"/>
        <end position="109"/>
    </location>
</feature>
<dbReference type="SMART" id="SM00490">
    <property type="entry name" value="HELICc"/>
    <property type="match status" value="1"/>
</dbReference>
<dbReference type="InterPro" id="IPR004589">
    <property type="entry name" value="DNA_helicase_ATP-dep_RecQ"/>
</dbReference>
<dbReference type="EMBL" id="MU865414">
    <property type="protein sequence ID" value="KAK4223787.1"/>
    <property type="molecule type" value="Genomic_DNA"/>
</dbReference>
<dbReference type="PANTHER" id="PTHR13710:SF120">
    <property type="entry name" value="BIFUNCTIONAL 3'-5' EXONUCLEASE_ATP-DEPENDENT HELICASE WRN"/>
    <property type="match status" value="1"/>
</dbReference>
<dbReference type="GO" id="GO:0005737">
    <property type="term" value="C:cytoplasm"/>
    <property type="evidence" value="ECO:0007669"/>
    <property type="project" value="TreeGrafter"/>
</dbReference>
<organism evidence="11 12">
    <name type="scientific">Podospora fimiseda</name>
    <dbReference type="NCBI Taxonomy" id="252190"/>
    <lineage>
        <taxon>Eukaryota</taxon>
        <taxon>Fungi</taxon>
        <taxon>Dikarya</taxon>
        <taxon>Ascomycota</taxon>
        <taxon>Pezizomycotina</taxon>
        <taxon>Sordariomycetes</taxon>
        <taxon>Sordariomycetidae</taxon>
        <taxon>Sordariales</taxon>
        <taxon>Podosporaceae</taxon>
        <taxon>Podospora</taxon>
    </lineage>
</organism>
<evidence type="ECO:0000256" key="5">
    <source>
        <dbReference type="ARBA" id="ARBA00022840"/>
    </source>
</evidence>
<dbReference type="SUPFAM" id="SSF52540">
    <property type="entry name" value="P-loop containing nucleoside triphosphate hydrolases"/>
    <property type="match status" value="2"/>
</dbReference>
<dbReference type="InterPro" id="IPR027417">
    <property type="entry name" value="P-loop_NTPase"/>
</dbReference>
<dbReference type="PANTHER" id="PTHR13710">
    <property type="entry name" value="DNA HELICASE RECQ FAMILY MEMBER"/>
    <property type="match status" value="1"/>
</dbReference>
<feature type="domain" description="Helicase C-terminal" evidence="10">
    <location>
        <begin position="362"/>
        <end position="505"/>
    </location>
</feature>
<feature type="domain" description="Helicase ATP-binding" evidence="9">
    <location>
        <begin position="136"/>
        <end position="310"/>
    </location>
</feature>
<dbReference type="SMART" id="SM00487">
    <property type="entry name" value="DEXDc"/>
    <property type="match status" value="1"/>
</dbReference>
<comment type="catalytic activity">
    <reaction evidence="6">
        <text>Couples ATP hydrolysis with the unwinding of duplex DNA by translocating in the 3'-5' direction.</text>
        <dbReference type="EC" id="5.6.2.4"/>
    </reaction>
</comment>
<keyword evidence="5" id="KW-0067">ATP-binding</keyword>
<evidence type="ECO:0000259" key="9">
    <source>
        <dbReference type="PROSITE" id="PS51192"/>
    </source>
</evidence>
<dbReference type="Gene3D" id="1.10.10.10">
    <property type="entry name" value="Winged helix-like DNA-binding domain superfamily/Winged helix DNA-binding domain"/>
    <property type="match status" value="1"/>
</dbReference>
<evidence type="ECO:0000256" key="1">
    <source>
        <dbReference type="ARBA" id="ARBA00005446"/>
    </source>
</evidence>
<keyword evidence="12" id="KW-1185">Reference proteome</keyword>
<dbReference type="PROSITE" id="PS51192">
    <property type="entry name" value="HELICASE_ATP_BIND_1"/>
    <property type="match status" value="1"/>
</dbReference>
<name>A0AAN7GPH1_9PEZI</name>
<keyword evidence="2" id="KW-0547">Nucleotide-binding</keyword>
<evidence type="ECO:0000256" key="2">
    <source>
        <dbReference type="ARBA" id="ARBA00022741"/>
    </source>
</evidence>
<dbReference type="GO" id="GO:0005524">
    <property type="term" value="F:ATP binding"/>
    <property type="evidence" value="ECO:0007669"/>
    <property type="project" value="UniProtKB-KW"/>
</dbReference>
<evidence type="ECO:0000256" key="7">
    <source>
        <dbReference type="ARBA" id="ARBA00034808"/>
    </source>
</evidence>
<dbReference type="GO" id="GO:0003676">
    <property type="term" value="F:nucleic acid binding"/>
    <property type="evidence" value="ECO:0007669"/>
    <property type="project" value="InterPro"/>
</dbReference>
<dbReference type="PROSITE" id="PS51194">
    <property type="entry name" value="HELICASE_CTER"/>
    <property type="match status" value="1"/>
</dbReference>
<dbReference type="InterPro" id="IPR001650">
    <property type="entry name" value="Helicase_C-like"/>
</dbReference>
<dbReference type="InterPro" id="IPR036388">
    <property type="entry name" value="WH-like_DNA-bd_sf"/>
</dbReference>
<dbReference type="GO" id="GO:0009378">
    <property type="term" value="F:four-way junction helicase activity"/>
    <property type="evidence" value="ECO:0007669"/>
    <property type="project" value="TreeGrafter"/>
</dbReference>
<evidence type="ECO:0000256" key="3">
    <source>
        <dbReference type="ARBA" id="ARBA00022801"/>
    </source>
</evidence>
<reference evidence="11" key="1">
    <citation type="journal article" date="2023" name="Mol. Phylogenet. Evol.">
        <title>Genome-scale phylogeny and comparative genomics of the fungal order Sordariales.</title>
        <authorList>
            <person name="Hensen N."/>
            <person name="Bonometti L."/>
            <person name="Westerberg I."/>
            <person name="Brannstrom I.O."/>
            <person name="Guillou S."/>
            <person name="Cros-Aarteil S."/>
            <person name="Calhoun S."/>
            <person name="Haridas S."/>
            <person name="Kuo A."/>
            <person name="Mondo S."/>
            <person name="Pangilinan J."/>
            <person name="Riley R."/>
            <person name="LaButti K."/>
            <person name="Andreopoulos B."/>
            <person name="Lipzen A."/>
            <person name="Chen C."/>
            <person name="Yan M."/>
            <person name="Daum C."/>
            <person name="Ng V."/>
            <person name="Clum A."/>
            <person name="Steindorff A."/>
            <person name="Ohm R.A."/>
            <person name="Martin F."/>
            <person name="Silar P."/>
            <person name="Natvig D.O."/>
            <person name="Lalanne C."/>
            <person name="Gautier V."/>
            <person name="Ament-Velasquez S.L."/>
            <person name="Kruys A."/>
            <person name="Hutchinson M.I."/>
            <person name="Powell A.J."/>
            <person name="Barry K."/>
            <person name="Miller A.N."/>
            <person name="Grigoriev I.V."/>
            <person name="Debuchy R."/>
            <person name="Gladieux P."/>
            <person name="Hiltunen Thoren M."/>
            <person name="Johannesson H."/>
        </authorList>
    </citation>
    <scope>NUCLEOTIDE SEQUENCE</scope>
    <source>
        <strain evidence="11">CBS 990.96</strain>
    </source>
</reference>
<dbReference type="Pfam" id="PF00271">
    <property type="entry name" value="Helicase_C"/>
    <property type="match status" value="1"/>
</dbReference>
<evidence type="ECO:0000256" key="8">
    <source>
        <dbReference type="SAM" id="MobiDB-lite"/>
    </source>
</evidence>